<protein>
    <submittedName>
        <fullName evidence="2">Uncharacterized protein</fullName>
    </submittedName>
</protein>
<dbReference type="AlphaFoldDB" id="A0A9P8KNS2"/>
<feature type="region of interest" description="Disordered" evidence="1">
    <location>
        <begin position="1"/>
        <end position="25"/>
    </location>
</feature>
<dbReference type="Proteomes" id="UP000826573">
    <property type="component" value="Unassembled WGS sequence"/>
</dbReference>
<name>A0A9P8KNS2_9HYPO</name>
<evidence type="ECO:0000313" key="3">
    <source>
        <dbReference type="Proteomes" id="UP000826573"/>
    </source>
</evidence>
<feature type="compositionally biased region" description="Low complexity" evidence="1">
    <location>
        <begin position="187"/>
        <end position="199"/>
    </location>
</feature>
<accession>A0A9P8KNS2</accession>
<sequence length="308" mass="34150">MEGREKDSFRSPSFSSRVSQAGGWTSTLEPPIYTFFSMENQTPQDGLPSRDSSISLEDGIALSPSRSDLYITRHPRREAYGPVTSGRALMIPLDLPNVDAAEDPSAGTQPSDESDSSLLLGRRLGRYLAEEHNHERVPLGLHPLGVNKATVKRYLPDIMQGVDNDASQAEATQGATTDCEEGECRGSTTTLASTTSGSSPDPIKAHNNNDAATVLLPLITSFSSYDMIPRFLEPDETDTALVKPKQGQTSSEFHLLGSDICEEDLEVGQILMQHRRMKHQENHDKWRVGKHKRVRKTIRLRKRPEELK</sequence>
<feature type="compositionally biased region" description="Polar residues" evidence="1">
    <location>
        <begin position="37"/>
        <end position="54"/>
    </location>
</feature>
<reference evidence="2 3" key="1">
    <citation type="submission" date="2021-08" db="EMBL/GenBank/DDBJ databases">
        <title>The highly contiguous genome resource for Trichoderma semiorbis FJ059, a fungal antagonistic to plant pathogens.</title>
        <authorList>
            <person name="Liu T."/>
        </authorList>
    </citation>
    <scope>NUCLEOTIDE SEQUENCE [LARGE SCALE GENOMIC DNA]</scope>
    <source>
        <strain evidence="2 3">FJ059</strain>
    </source>
</reference>
<feature type="region of interest" description="Disordered" evidence="1">
    <location>
        <begin position="35"/>
        <end position="54"/>
    </location>
</feature>
<organism evidence="2 3">
    <name type="scientific">Trichoderma semiorbis</name>
    <dbReference type="NCBI Taxonomy" id="1491008"/>
    <lineage>
        <taxon>Eukaryota</taxon>
        <taxon>Fungi</taxon>
        <taxon>Dikarya</taxon>
        <taxon>Ascomycota</taxon>
        <taxon>Pezizomycotina</taxon>
        <taxon>Sordariomycetes</taxon>
        <taxon>Hypocreomycetidae</taxon>
        <taxon>Hypocreales</taxon>
        <taxon>Hypocreaceae</taxon>
        <taxon>Trichoderma</taxon>
    </lineage>
</organism>
<feature type="region of interest" description="Disordered" evidence="1">
    <location>
        <begin position="98"/>
        <end position="118"/>
    </location>
</feature>
<evidence type="ECO:0000313" key="2">
    <source>
        <dbReference type="EMBL" id="KAH0525545.1"/>
    </source>
</evidence>
<evidence type="ECO:0000256" key="1">
    <source>
        <dbReference type="SAM" id="MobiDB-lite"/>
    </source>
</evidence>
<dbReference type="EMBL" id="JAIMJC010000005">
    <property type="protein sequence ID" value="KAH0525545.1"/>
    <property type="molecule type" value="Genomic_DNA"/>
</dbReference>
<comment type="caution">
    <text evidence="2">The sequence shown here is derived from an EMBL/GenBank/DDBJ whole genome shotgun (WGS) entry which is preliminary data.</text>
</comment>
<keyword evidence="3" id="KW-1185">Reference proteome</keyword>
<proteinExistence type="predicted"/>
<feature type="compositionally biased region" description="Low complexity" evidence="1">
    <location>
        <begin position="10"/>
        <end position="19"/>
    </location>
</feature>
<feature type="compositionally biased region" description="Polar residues" evidence="1">
    <location>
        <begin position="165"/>
        <end position="176"/>
    </location>
</feature>
<gene>
    <name evidence="2" type="ORF">TsFJ059_007896</name>
</gene>
<feature type="region of interest" description="Disordered" evidence="1">
    <location>
        <begin position="165"/>
        <end position="206"/>
    </location>
</feature>